<dbReference type="EMBL" id="MU005978">
    <property type="protein sequence ID" value="KAF2860819.1"/>
    <property type="molecule type" value="Genomic_DNA"/>
</dbReference>
<feature type="non-terminal residue" evidence="2">
    <location>
        <position position="134"/>
    </location>
</feature>
<name>A0A6A7C1D8_9PEZI</name>
<reference evidence="2" key="1">
    <citation type="journal article" date="2020" name="Stud. Mycol.">
        <title>101 Dothideomycetes genomes: a test case for predicting lifestyles and emergence of pathogens.</title>
        <authorList>
            <person name="Haridas S."/>
            <person name="Albert R."/>
            <person name="Binder M."/>
            <person name="Bloem J."/>
            <person name="Labutti K."/>
            <person name="Salamov A."/>
            <person name="Andreopoulos B."/>
            <person name="Baker S."/>
            <person name="Barry K."/>
            <person name="Bills G."/>
            <person name="Bluhm B."/>
            <person name="Cannon C."/>
            <person name="Castanera R."/>
            <person name="Culley D."/>
            <person name="Daum C."/>
            <person name="Ezra D."/>
            <person name="Gonzalez J."/>
            <person name="Henrissat B."/>
            <person name="Kuo A."/>
            <person name="Liang C."/>
            <person name="Lipzen A."/>
            <person name="Lutzoni F."/>
            <person name="Magnuson J."/>
            <person name="Mondo S."/>
            <person name="Nolan M."/>
            <person name="Ohm R."/>
            <person name="Pangilinan J."/>
            <person name="Park H.-J."/>
            <person name="Ramirez L."/>
            <person name="Alfaro M."/>
            <person name="Sun H."/>
            <person name="Tritt A."/>
            <person name="Yoshinaga Y."/>
            <person name="Zwiers L.-H."/>
            <person name="Turgeon B."/>
            <person name="Goodwin S."/>
            <person name="Spatafora J."/>
            <person name="Crous P."/>
            <person name="Grigoriev I."/>
        </authorList>
    </citation>
    <scope>NUCLEOTIDE SEQUENCE</scope>
    <source>
        <strain evidence="2">CBS 480.64</strain>
    </source>
</reference>
<dbReference type="OrthoDB" id="5204833at2759"/>
<evidence type="ECO:0000313" key="3">
    <source>
        <dbReference type="Proteomes" id="UP000799421"/>
    </source>
</evidence>
<dbReference type="AlphaFoldDB" id="A0A6A7C1D8"/>
<evidence type="ECO:0000313" key="2">
    <source>
        <dbReference type="EMBL" id="KAF2860819.1"/>
    </source>
</evidence>
<sequence>MARRSSARLRNCNSSTPKRVSHLVNDEAPKTVPAKLGSLREEDEPVPGAFPDSPSPVSTPSRAAALKAAKERPDVTPQSGTIRPSDEEMHPQLHHTSTAKPLEEARYLGFARLAPHTEPPKGSKMHVFQTTPSR</sequence>
<evidence type="ECO:0000256" key="1">
    <source>
        <dbReference type="SAM" id="MobiDB-lite"/>
    </source>
</evidence>
<dbReference type="Proteomes" id="UP000799421">
    <property type="component" value="Unassembled WGS sequence"/>
</dbReference>
<keyword evidence="3" id="KW-1185">Reference proteome</keyword>
<protein>
    <submittedName>
        <fullName evidence="2">Uncharacterized protein</fullName>
    </submittedName>
</protein>
<proteinExistence type="predicted"/>
<accession>A0A6A7C1D8</accession>
<feature type="region of interest" description="Disordered" evidence="1">
    <location>
        <begin position="1"/>
        <end position="134"/>
    </location>
</feature>
<gene>
    <name evidence="2" type="ORF">K470DRAFT_195196</name>
</gene>
<organism evidence="2 3">
    <name type="scientific">Piedraia hortae CBS 480.64</name>
    <dbReference type="NCBI Taxonomy" id="1314780"/>
    <lineage>
        <taxon>Eukaryota</taxon>
        <taxon>Fungi</taxon>
        <taxon>Dikarya</taxon>
        <taxon>Ascomycota</taxon>
        <taxon>Pezizomycotina</taxon>
        <taxon>Dothideomycetes</taxon>
        <taxon>Dothideomycetidae</taxon>
        <taxon>Capnodiales</taxon>
        <taxon>Piedraiaceae</taxon>
        <taxon>Piedraia</taxon>
    </lineage>
</organism>